<feature type="region of interest" description="Disordered" evidence="1">
    <location>
        <begin position="432"/>
        <end position="454"/>
    </location>
</feature>
<dbReference type="Proteomes" id="UP000028725">
    <property type="component" value="Unassembled WGS sequence"/>
</dbReference>
<evidence type="ECO:0000313" key="2">
    <source>
        <dbReference type="EMBL" id="KFE66439.1"/>
    </source>
</evidence>
<dbReference type="EMBL" id="JMCB01000010">
    <property type="protein sequence ID" value="KFE66439.1"/>
    <property type="molecule type" value="Genomic_DNA"/>
</dbReference>
<sequence>MKTSRTDPRPAPLRTDVAREAPQATPRNELKSQTPAARRPAETASFFDTKARAPSTETLGGAAMALQPSRVAPGSYPNVSDVNAIASMKDPVARNLAITQGYHDISNAMGDLLGKENANWATFGTWASKQAGASIRQEDLPKFFMDAIKGSGAVGEKLSKMDDVLRKLGLPALPLGDIAAGAQDALNKVSSAIAEGNQFVFREIGSEMARFVDTFKDAPHYDQAQVNKFLDSIPSDKPLLKEAFAAYAKAQFEQDPNKKAELMLLGNNKIGLHEQTQLTPYIERALNAPVKETFKKILDQTIDAGIKALPFPLEQGAKLLKKTGIVDAAADALVDTLAGAFRRFSTEHMMKLAVPGGALKIGNDLPPPAGYEKDLFPPNLRSIENPELRDVLAQLDRSPDSLKNTGAKDWSKLDQRMNYIIDLFRSRQSDPHLFDPPFGRAGRYPVATSQPRVS</sequence>
<feature type="region of interest" description="Disordered" evidence="1">
    <location>
        <begin position="1"/>
        <end position="45"/>
    </location>
</feature>
<dbReference type="RefSeq" id="WP_044192310.1">
    <property type="nucleotide sequence ID" value="NZ_JMCB01000010.1"/>
</dbReference>
<evidence type="ECO:0000313" key="3">
    <source>
        <dbReference type="Proteomes" id="UP000028725"/>
    </source>
</evidence>
<dbReference type="AlphaFoldDB" id="A0A085WFH6"/>
<comment type="caution">
    <text evidence="2">The sequence shown here is derived from an EMBL/GenBank/DDBJ whole genome shotgun (WGS) entry which is preliminary data.</text>
</comment>
<name>A0A085WFH6_9BACT</name>
<organism evidence="2 3">
    <name type="scientific">Hyalangium minutum</name>
    <dbReference type="NCBI Taxonomy" id="394096"/>
    <lineage>
        <taxon>Bacteria</taxon>
        <taxon>Pseudomonadati</taxon>
        <taxon>Myxococcota</taxon>
        <taxon>Myxococcia</taxon>
        <taxon>Myxococcales</taxon>
        <taxon>Cystobacterineae</taxon>
        <taxon>Archangiaceae</taxon>
        <taxon>Hyalangium</taxon>
    </lineage>
</organism>
<accession>A0A085WFH6</accession>
<gene>
    <name evidence="2" type="ORF">DB31_0912</name>
</gene>
<dbReference type="PATRIC" id="fig|394096.3.peg.5258"/>
<dbReference type="STRING" id="394096.DB31_0912"/>
<dbReference type="OrthoDB" id="257464at2"/>
<keyword evidence="3" id="KW-1185">Reference proteome</keyword>
<evidence type="ECO:0000256" key="1">
    <source>
        <dbReference type="SAM" id="MobiDB-lite"/>
    </source>
</evidence>
<protein>
    <submittedName>
        <fullName evidence="2">Uncharacterized protein</fullName>
    </submittedName>
</protein>
<reference evidence="2 3" key="1">
    <citation type="submission" date="2014-04" db="EMBL/GenBank/DDBJ databases">
        <title>Genome assembly of Hyalangium minutum DSM 14724.</title>
        <authorList>
            <person name="Sharma G."/>
            <person name="Subramanian S."/>
        </authorList>
    </citation>
    <scope>NUCLEOTIDE SEQUENCE [LARGE SCALE GENOMIC DNA]</scope>
    <source>
        <strain evidence="2 3">DSM 14724</strain>
    </source>
</reference>
<proteinExistence type="predicted"/>